<accession>A0A6A9KFQ6</accession>
<dbReference type="EMBL" id="WOAJ01000019">
    <property type="protein sequence ID" value="MUI61843.1"/>
    <property type="molecule type" value="Genomic_DNA"/>
</dbReference>
<protein>
    <recommendedName>
        <fullName evidence="4">Heme utilization protein</fullName>
    </recommendedName>
</protein>
<proteinExistence type="predicted"/>
<evidence type="ECO:0000256" key="1">
    <source>
        <dbReference type="SAM" id="MobiDB-lite"/>
    </source>
</evidence>
<organism evidence="3">
    <name type="scientific">Pseudomonas aeruginosa</name>
    <dbReference type="NCBI Taxonomy" id="287"/>
    <lineage>
        <taxon>Bacteria</taxon>
        <taxon>Pseudomonadati</taxon>
        <taxon>Pseudomonadota</taxon>
        <taxon>Gammaproteobacteria</taxon>
        <taxon>Pseudomonadales</taxon>
        <taxon>Pseudomonadaceae</taxon>
        <taxon>Pseudomonas</taxon>
    </lineage>
</organism>
<gene>
    <name evidence="3" type="ORF">GNQ20_28915</name>
</gene>
<keyword evidence="2" id="KW-0732">Signal</keyword>
<reference evidence="3" key="1">
    <citation type="submission" date="2019-11" db="EMBL/GenBank/DDBJ databases">
        <title>Genomes of ocular Pseudomonas aeruginosa isolates.</title>
        <authorList>
            <person name="Khan M."/>
            <person name="Rice S.A."/>
            <person name="Willcox M.D.P."/>
            <person name="Stapleton F."/>
        </authorList>
    </citation>
    <scope>NUCLEOTIDE SEQUENCE</scope>
    <source>
        <strain evidence="3">PA206</strain>
    </source>
</reference>
<comment type="caution">
    <text evidence="3">The sequence shown here is derived from an EMBL/GenBank/DDBJ whole genome shotgun (WGS) entry which is preliminary data.</text>
</comment>
<sequence>MKATMVLTPLALAMAAVLSVSAYAGNEGGHGGWHPPKPPHHNPKPDIPASKKGGASAVVMDAQLNYNNKVSNFGTVNNASVSGSIKDASGNVGVNVAAGDNNQQANAAALASADASFVFGTATASTSVLQSGYGNTLNNYSNPNTASLSNSANNVSGNLGVNVAAGNFNQQKNDLAAAVSNGQYSTAGSAASQTSTGNATVNSANYAYGGTYVSLKLNADGSYKGTSDQIGDVYLDTWEGQTHPGGSNTGHIDVDSQAQGAKDLNHDGGAFAFKEKGDVDLKGTVSGFIPAIVGFKTPVTNNASLSNSLQNVSGNVGVNIAAGGGNQQSNSLSIAAGCSSCPAGGESLGF</sequence>
<name>A0A6A9KFQ6_PSEAI</name>
<evidence type="ECO:0000256" key="2">
    <source>
        <dbReference type="SAM" id="SignalP"/>
    </source>
</evidence>
<evidence type="ECO:0008006" key="4">
    <source>
        <dbReference type="Google" id="ProtNLM"/>
    </source>
</evidence>
<dbReference type="AlphaFoldDB" id="A0A6A9KFQ6"/>
<feature type="chain" id="PRO_5025531923" description="Heme utilization protein" evidence="2">
    <location>
        <begin position="25"/>
        <end position="350"/>
    </location>
</feature>
<feature type="signal peptide" evidence="2">
    <location>
        <begin position="1"/>
        <end position="24"/>
    </location>
</feature>
<feature type="region of interest" description="Disordered" evidence="1">
    <location>
        <begin position="29"/>
        <end position="54"/>
    </location>
</feature>
<evidence type="ECO:0000313" key="3">
    <source>
        <dbReference type="EMBL" id="MUI61843.1"/>
    </source>
</evidence>
<dbReference type="RefSeq" id="WP_033970229.1">
    <property type="nucleotide sequence ID" value="NZ_BSBA01000032.1"/>
</dbReference>